<protein>
    <submittedName>
        <fullName evidence="1">Uncharacterized protein</fullName>
    </submittedName>
</protein>
<evidence type="ECO:0000313" key="2">
    <source>
        <dbReference type="Proteomes" id="UP000316727"/>
    </source>
</evidence>
<name>A0A501W768_9BACT</name>
<dbReference type="AlphaFoldDB" id="A0A501W768"/>
<evidence type="ECO:0000313" key="1">
    <source>
        <dbReference type="EMBL" id="TPE42687.1"/>
    </source>
</evidence>
<proteinExistence type="predicted"/>
<accession>A0A501W768</accession>
<dbReference type="RefSeq" id="WP_181163755.1">
    <property type="nucleotide sequence ID" value="NZ_VFRQ01000010.1"/>
</dbReference>
<gene>
    <name evidence="1" type="ORF">FJM65_16625</name>
</gene>
<reference evidence="1 2" key="1">
    <citation type="submission" date="2019-06" db="EMBL/GenBank/DDBJ databases">
        <title>A novel bacterium of genus Pontibacter, isolated from marine sediment.</title>
        <authorList>
            <person name="Huang H."/>
            <person name="Mo K."/>
            <person name="Hu Y."/>
        </authorList>
    </citation>
    <scope>NUCLEOTIDE SEQUENCE [LARGE SCALE GENOMIC DNA]</scope>
    <source>
        <strain evidence="1 2">HB172049</strain>
    </source>
</reference>
<comment type="caution">
    <text evidence="1">The sequence shown here is derived from an EMBL/GenBank/DDBJ whole genome shotgun (WGS) entry which is preliminary data.</text>
</comment>
<dbReference type="EMBL" id="VFRQ01000010">
    <property type="protein sequence ID" value="TPE42687.1"/>
    <property type="molecule type" value="Genomic_DNA"/>
</dbReference>
<dbReference type="Proteomes" id="UP000316727">
    <property type="component" value="Unassembled WGS sequence"/>
</dbReference>
<organism evidence="1 2">
    <name type="scientific">Pontibacter mangrovi</name>
    <dbReference type="NCBI Taxonomy" id="2589816"/>
    <lineage>
        <taxon>Bacteria</taxon>
        <taxon>Pseudomonadati</taxon>
        <taxon>Bacteroidota</taxon>
        <taxon>Cytophagia</taxon>
        <taxon>Cytophagales</taxon>
        <taxon>Hymenobacteraceae</taxon>
        <taxon>Pontibacter</taxon>
    </lineage>
</organism>
<keyword evidence="2" id="KW-1185">Reference proteome</keyword>
<sequence>MPGGGTLGTMDYSYSTNHSDYARLEAYFTTGQSRFSVIYIMRNPYLLLYLLIAGCAPKQQQEVELIAGSEEVGEIGAPEAGCDKCAASEFAGPKPDTAFIFSNGSKLLICGYSEKKDGKNIYSEFVLSVCGNDSIIGFWSAVEEYELVFVQDTLQLQKLELLAMGDHRDLVKVKWLTESFYYENGSLLREKKLNPKVKYRQSQIDQSLQEYESTQWQKQNEATIEYTEGKMKLANSLMLAAASGSEKAEVYFKEFKNKFQPDGAYLEWYQQMADLLDSTKK</sequence>